<keyword evidence="7" id="KW-0325">Glycoprotein</keyword>
<dbReference type="Proteomes" id="UP000625711">
    <property type="component" value="Unassembled WGS sequence"/>
</dbReference>
<feature type="region of interest" description="Disordered" evidence="8">
    <location>
        <begin position="76"/>
        <end position="100"/>
    </location>
</feature>
<comment type="caution">
    <text evidence="9">The sequence shown here is derived from an EMBL/GenBank/DDBJ whole genome shotgun (WGS) entry which is preliminary data.</text>
</comment>
<accession>A0A834HU30</accession>
<keyword evidence="6" id="KW-0472">Membrane</keyword>
<keyword evidence="3" id="KW-0812">Transmembrane</keyword>
<evidence type="ECO:0000256" key="7">
    <source>
        <dbReference type="ARBA" id="ARBA00023180"/>
    </source>
</evidence>
<evidence type="ECO:0000256" key="3">
    <source>
        <dbReference type="ARBA" id="ARBA00022692"/>
    </source>
</evidence>
<evidence type="ECO:0000313" key="9">
    <source>
        <dbReference type="EMBL" id="KAF7267954.1"/>
    </source>
</evidence>
<dbReference type="InterPro" id="IPR036253">
    <property type="entry name" value="Glycoprot_cen/dimer_sf"/>
</dbReference>
<evidence type="ECO:0000256" key="2">
    <source>
        <dbReference type="ARBA" id="ARBA00022581"/>
    </source>
</evidence>
<keyword evidence="4" id="KW-1043">Host membrane</keyword>
<keyword evidence="2" id="KW-0945">Host-virus interaction</keyword>
<evidence type="ECO:0000256" key="5">
    <source>
        <dbReference type="ARBA" id="ARBA00022989"/>
    </source>
</evidence>
<dbReference type="AlphaFoldDB" id="A0A834HU30"/>
<protein>
    <submittedName>
        <fullName evidence="9">Uncharacterized protein</fullName>
    </submittedName>
</protein>
<keyword evidence="10" id="KW-1185">Reference proteome</keyword>
<gene>
    <name evidence="9" type="ORF">GWI33_018856</name>
</gene>
<proteinExistence type="predicted"/>
<dbReference type="SUPFAM" id="SSF56983">
    <property type="entry name" value="Viral glycoprotein, central and dimerisation domains"/>
    <property type="match status" value="1"/>
</dbReference>
<evidence type="ECO:0000313" key="10">
    <source>
        <dbReference type="Proteomes" id="UP000625711"/>
    </source>
</evidence>
<evidence type="ECO:0000256" key="1">
    <source>
        <dbReference type="ARBA" id="ARBA00004328"/>
    </source>
</evidence>
<reference evidence="9" key="1">
    <citation type="submission" date="2020-08" db="EMBL/GenBank/DDBJ databases">
        <title>Genome sequencing and assembly of the red palm weevil Rhynchophorus ferrugineus.</title>
        <authorList>
            <person name="Dias G.B."/>
            <person name="Bergman C.M."/>
            <person name="Manee M."/>
        </authorList>
    </citation>
    <scope>NUCLEOTIDE SEQUENCE</scope>
    <source>
        <strain evidence="9">AA-2017</strain>
        <tissue evidence="9">Whole larva</tissue>
    </source>
</reference>
<evidence type="ECO:0000256" key="4">
    <source>
        <dbReference type="ARBA" id="ARBA00022870"/>
    </source>
</evidence>
<feature type="compositionally biased region" description="Basic and acidic residues" evidence="8">
    <location>
        <begin position="78"/>
        <end position="92"/>
    </location>
</feature>
<evidence type="ECO:0000256" key="6">
    <source>
        <dbReference type="ARBA" id="ARBA00023136"/>
    </source>
</evidence>
<dbReference type="EMBL" id="JAACXV010014362">
    <property type="protein sequence ID" value="KAF7267954.1"/>
    <property type="molecule type" value="Genomic_DNA"/>
</dbReference>
<evidence type="ECO:0000256" key="8">
    <source>
        <dbReference type="SAM" id="MobiDB-lite"/>
    </source>
</evidence>
<sequence length="100" mass="12070">MEFFLPDGLCYRFLKNREWGIGSLWTCVDLGCKVKAVTKENYVIEKKIGYYFHTHHPTKLERVIMMMQDLQKTMETLFGEKRERERSKSSTDRKKHQKHK</sequence>
<keyword evidence="5" id="KW-1133">Transmembrane helix</keyword>
<organism evidence="9 10">
    <name type="scientific">Rhynchophorus ferrugineus</name>
    <name type="common">Red palm weevil</name>
    <name type="synonym">Curculio ferrugineus</name>
    <dbReference type="NCBI Taxonomy" id="354439"/>
    <lineage>
        <taxon>Eukaryota</taxon>
        <taxon>Metazoa</taxon>
        <taxon>Ecdysozoa</taxon>
        <taxon>Arthropoda</taxon>
        <taxon>Hexapoda</taxon>
        <taxon>Insecta</taxon>
        <taxon>Pterygota</taxon>
        <taxon>Neoptera</taxon>
        <taxon>Endopterygota</taxon>
        <taxon>Coleoptera</taxon>
        <taxon>Polyphaga</taxon>
        <taxon>Cucujiformia</taxon>
        <taxon>Curculionidae</taxon>
        <taxon>Dryophthorinae</taxon>
        <taxon>Rhynchophorus</taxon>
    </lineage>
</organism>
<comment type="subcellular location">
    <subcellularLocation>
        <location evidence="1">Virion</location>
    </subcellularLocation>
</comment>
<name>A0A834HU30_RHYFE</name>